<accession>A0A4P9ZSJ8</accession>
<dbReference type="STRING" id="215637.A0A4P9ZSJ8"/>
<feature type="region of interest" description="Disordered" evidence="1">
    <location>
        <begin position="38"/>
        <end position="71"/>
    </location>
</feature>
<sequence>MPYLTAHYHMVDELVAGIIDHTTQSYSPVAPQVPLEFLPSNTAGGHPAASTNPFSVGGPPPPSTPSVPTLSTEEIDDKLCWTVVGITRFDYSFMETEGPAWFPITPFPNLAGLPTYRSASHTLELRIATPPLNPDLLHTKPGHPPALRLRLGEFGLTETRLTV</sequence>
<dbReference type="EMBL" id="ML002638">
    <property type="protein sequence ID" value="RKP36534.1"/>
    <property type="molecule type" value="Genomic_DNA"/>
</dbReference>
<gene>
    <name evidence="2" type="ORF">BJ085DRAFT_38916</name>
</gene>
<evidence type="ECO:0000313" key="2">
    <source>
        <dbReference type="EMBL" id="RKP36534.1"/>
    </source>
</evidence>
<protein>
    <submittedName>
        <fullName evidence="2">Uncharacterized protein</fullName>
    </submittedName>
</protein>
<evidence type="ECO:0000256" key="1">
    <source>
        <dbReference type="SAM" id="MobiDB-lite"/>
    </source>
</evidence>
<feature type="non-terminal residue" evidence="2">
    <location>
        <position position="163"/>
    </location>
</feature>
<keyword evidence="3" id="KW-1185">Reference proteome</keyword>
<dbReference type="AlphaFoldDB" id="A0A4P9ZSJ8"/>
<reference evidence="3" key="1">
    <citation type="journal article" date="2018" name="Nat. Microbiol.">
        <title>Leveraging single-cell genomics to expand the fungal tree of life.</title>
        <authorList>
            <person name="Ahrendt S.R."/>
            <person name="Quandt C.A."/>
            <person name="Ciobanu D."/>
            <person name="Clum A."/>
            <person name="Salamov A."/>
            <person name="Andreopoulos B."/>
            <person name="Cheng J.F."/>
            <person name="Woyke T."/>
            <person name="Pelin A."/>
            <person name="Henrissat B."/>
            <person name="Reynolds N.K."/>
            <person name="Benny G.L."/>
            <person name="Smith M.E."/>
            <person name="James T.Y."/>
            <person name="Grigoriev I.V."/>
        </authorList>
    </citation>
    <scope>NUCLEOTIDE SEQUENCE [LARGE SCALE GENOMIC DNA]</scope>
    <source>
        <strain evidence="3">RSA 468</strain>
    </source>
</reference>
<organism evidence="2 3">
    <name type="scientific">Dimargaris cristalligena</name>
    <dbReference type="NCBI Taxonomy" id="215637"/>
    <lineage>
        <taxon>Eukaryota</taxon>
        <taxon>Fungi</taxon>
        <taxon>Fungi incertae sedis</taxon>
        <taxon>Zoopagomycota</taxon>
        <taxon>Kickxellomycotina</taxon>
        <taxon>Dimargaritomycetes</taxon>
        <taxon>Dimargaritales</taxon>
        <taxon>Dimargaritaceae</taxon>
        <taxon>Dimargaris</taxon>
    </lineage>
</organism>
<proteinExistence type="predicted"/>
<feature type="compositionally biased region" description="Polar residues" evidence="1">
    <location>
        <begin position="39"/>
        <end position="54"/>
    </location>
</feature>
<evidence type="ECO:0000313" key="3">
    <source>
        <dbReference type="Proteomes" id="UP000268162"/>
    </source>
</evidence>
<dbReference type="Proteomes" id="UP000268162">
    <property type="component" value="Unassembled WGS sequence"/>
</dbReference>
<name>A0A4P9ZSJ8_9FUNG</name>